<sequence length="498" mass="54852">MPKIPKKWKWTGELFISSSENKTELLCLVTIADPTGMSNSSHISLLMSAQDSIRIPRLHPIMDLSPIIRACGTPQYFGQLNSNEPGDEVLTQGLKHHMANQALAATVPLLLDDDEVAVLIVFPATQLGLAKVLEVPEYLTSGTPLLVVLLPFLVPSSKASKDVGWRHVHTVTQSLSSCKAVEMGHELLRGTILSQATFLLGFPKSLLDFLSSSSTPKTYSIWPLPAQSSGLDTALLQHILRSTKATFARLEDDVRVVFICNRNLETLHTMPSLVIKRANSPETQFWTYGYSTRVTSSRWGLQEIFPLGGIMTFTTTALAEDPVGCCQLMSQVIDHPLWHCYLIPEVLAVSHLLTNHDDHGLCSPSCLDPILDLVEAGLVCVIRMPGQGHKTSNAWLSQVLRDSTLSTHDLLGVYISALREHPTTAGMSPQQLVSFANNEVTQDLAKAQIQPVFMDKYRRFVVIRAASEETISAEENGFEWCPLASFSFGDDYFQVATA</sequence>
<reference evidence="1 2" key="1">
    <citation type="submission" date="2014-04" db="EMBL/GenBank/DDBJ databases">
        <authorList>
            <consortium name="DOE Joint Genome Institute"/>
            <person name="Kuo A."/>
            <person name="Kohler A."/>
            <person name="Jargeat P."/>
            <person name="Nagy L.G."/>
            <person name="Floudas D."/>
            <person name="Copeland A."/>
            <person name="Barry K.W."/>
            <person name="Cichocki N."/>
            <person name="Veneault-Fourrey C."/>
            <person name="LaButti K."/>
            <person name="Lindquist E.A."/>
            <person name="Lipzen A."/>
            <person name="Lundell T."/>
            <person name="Morin E."/>
            <person name="Murat C."/>
            <person name="Sun H."/>
            <person name="Tunlid A."/>
            <person name="Henrissat B."/>
            <person name="Grigoriev I.V."/>
            <person name="Hibbett D.S."/>
            <person name="Martin F."/>
            <person name="Nordberg H.P."/>
            <person name="Cantor M.N."/>
            <person name="Hua S.X."/>
        </authorList>
    </citation>
    <scope>NUCLEOTIDE SEQUENCE [LARGE SCALE GENOMIC DNA]</scope>
    <source>
        <strain evidence="1 2">Ve08.2h10</strain>
    </source>
</reference>
<dbReference type="InParanoid" id="A0A0D0DV60"/>
<name>A0A0D0DV60_9AGAM</name>
<organism evidence="1 2">
    <name type="scientific">Paxillus rubicundulus Ve08.2h10</name>
    <dbReference type="NCBI Taxonomy" id="930991"/>
    <lineage>
        <taxon>Eukaryota</taxon>
        <taxon>Fungi</taxon>
        <taxon>Dikarya</taxon>
        <taxon>Basidiomycota</taxon>
        <taxon>Agaricomycotina</taxon>
        <taxon>Agaricomycetes</taxon>
        <taxon>Agaricomycetidae</taxon>
        <taxon>Boletales</taxon>
        <taxon>Paxilineae</taxon>
        <taxon>Paxillaceae</taxon>
        <taxon>Paxillus</taxon>
    </lineage>
</organism>
<accession>A0A0D0DV60</accession>
<dbReference type="HOGENOM" id="CLU_020221_0_0_1"/>
<evidence type="ECO:0000313" key="2">
    <source>
        <dbReference type="Proteomes" id="UP000054538"/>
    </source>
</evidence>
<dbReference type="AlphaFoldDB" id="A0A0D0DV60"/>
<gene>
    <name evidence="1" type="ORF">PAXRUDRAFT_674090</name>
</gene>
<keyword evidence="2" id="KW-1185">Reference proteome</keyword>
<dbReference type="STRING" id="930991.A0A0D0DV60"/>
<evidence type="ECO:0000313" key="1">
    <source>
        <dbReference type="EMBL" id="KIK98503.1"/>
    </source>
</evidence>
<protein>
    <submittedName>
        <fullName evidence="1">Uncharacterized protein</fullName>
    </submittedName>
</protein>
<proteinExistence type="predicted"/>
<reference evidence="2" key="2">
    <citation type="submission" date="2015-01" db="EMBL/GenBank/DDBJ databases">
        <title>Evolutionary Origins and Diversification of the Mycorrhizal Mutualists.</title>
        <authorList>
            <consortium name="DOE Joint Genome Institute"/>
            <consortium name="Mycorrhizal Genomics Consortium"/>
            <person name="Kohler A."/>
            <person name="Kuo A."/>
            <person name="Nagy L.G."/>
            <person name="Floudas D."/>
            <person name="Copeland A."/>
            <person name="Barry K.W."/>
            <person name="Cichocki N."/>
            <person name="Veneault-Fourrey C."/>
            <person name="LaButti K."/>
            <person name="Lindquist E.A."/>
            <person name="Lipzen A."/>
            <person name="Lundell T."/>
            <person name="Morin E."/>
            <person name="Murat C."/>
            <person name="Riley R."/>
            <person name="Ohm R."/>
            <person name="Sun H."/>
            <person name="Tunlid A."/>
            <person name="Henrissat B."/>
            <person name="Grigoriev I.V."/>
            <person name="Hibbett D.S."/>
            <person name="Martin F."/>
        </authorList>
    </citation>
    <scope>NUCLEOTIDE SEQUENCE [LARGE SCALE GENOMIC DNA]</scope>
    <source>
        <strain evidence="2">Ve08.2h10</strain>
    </source>
</reference>
<dbReference type="OrthoDB" id="433924at2759"/>
<dbReference type="Proteomes" id="UP000054538">
    <property type="component" value="Unassembled WGS sequence"/>
</dbReference>
<dbReference type="EMBL" id="KN824890">
    <property type="protein sequence ID" value="KIK98503.1"/>
    <property type="molecule type" value="Genomic_DNA"/>
</dbReference>